<keyword evidence="1" id="KW-0812">Transmembrane</keyword>
<comment type="caution">
    <text evidence="2">The sequence shown here is derived from an EMBL/GenBank/DDBJ whole genome shotgun (WGS) entry which is preliminary data.</text>
</comment>
<keyword evidence="3" id="KW-1185">Reference proteome</keyword>
<dbReference type="Proteomes" id="UP001141933">
    <property type="component" value="Unassembled WGS sequence"/>
</dbReference>
<keyword evidence="1" id="KW-0472">Membrane</keyword>
<dbReference type="Pfam" id="PF19744">
    <property type="entry name" value="DUF6232"/>
    <property type="match status" value="1"/>
</dbReference>
<protein>
    <submittedName>
        <fullName evidence="2">DUF6232 family protein</fullName>
    </submittedName>
</protein>
<gene>
    <name evidence="2" type="ORF">O6P32_07730</name>
</gene>
<dbReference type="InterPro" id="IPR045629">
    <property type="entry name" value="DUF6232"/>
</dbReference>
<dbReference type="EMBL" id="JAPZVM010000005">
    <property type="protein sequence ID" value="MCZ8372596.1"/>
    <property type="molecule type" value="Genomic_DNA"/>
</dbReference>
<evidence type="ECO:0000313" key="2">
    <source>
        <dbReference type="EMBL" id="MCZ8372596.1"/>
    </source>
</evidence>
<feature type="transmembrane region" description="Helical" evidence="1">
    <location>
        <begin position="68"/>
        <end position="86"/>
    </location>
</feature>
<proteinExistence type="predicted"/>
<organism evidence="2 3">
    <name type="scientific">Phocaeicola acetigenes</name>
    <dbReference type="NCBI Taxonomy" id="3016083"/>
    <lineage>
        <taxon>Bacteria</taxon>
        <taxon>Pseudomonadati</taxon>
        <taxon>Bacteroidota</taxon>
        <taxon>Bacteroidia</taxon>
        <taxon>Bacteroidales</taxon>
        <taxon>Bacteroidaceae</taxon>
        <taxon>Phocaeicola</taxon>
    </lineage>
</organism>
<evidence type="ECO:0000256" key="1">
    <source>
        <dbReference type="SAM" id="Phobius"/>
    </source>
</evidence>
<sequence>MVRADLYYDKDGVKVTSKEFILNSSRYKLSDVNAVYVSKRANYRRYPITFGVLSFFFGLLMVGGSMGVALFFFLCGLIMLIVAIRMKTQYALRLRIGWGETIPLISTDPYELEEIRKAIWTSKNNLEEEKEKE</sequence>
<keyword evidence="1" id="KW-1133">Transmembrane helix</keyword>
<dbReference type="RefSeq" id="WP_178265647.1">
    <property type="nucleotide sequence ID" value="NZ_JAPZVM010000005.1"/>
</dbReference>
<evidence type="ECO:0000313" key="3">
    <source>
        <dbReference type="Proteomes" id="UP001141933"/>
    </source>
</evidence>
<reference evidence="2" key="1">
    <citation type="submission" date="2022-12" db="EMBL/GenBank/DDBJ databases">
        <title>Phocaeicola acetigenes sp. nov., isolated feces from a healthy human.</title>
        <authorList>
            <person name="Do H."/>
            <person name="Ha Y.B."/>
            <person name="Kim J.-S."/>
            <person name="Suh M.K."/>
            <person name="Kim H.S."/>
            <person name="Lee J.-S."/>
        </authorList>
    </citation>
    <scope>NUCLEOTIDE SEQUENCE</scope>
    <source>
        <strain evidence="2">KGMB11183</strain>
    </source>
</reference>
<feature type="transmembrane region" description="Helical" evidence="1">
    <location>
        <begin position="46"/>
        <end position="62"/>
    </location>
</feature>
<accession>A0ABT4PHU6</accession>
<name>A0ABT4PHU6_9BACT</name>